<feature type="binding site" evidence="3">
    <location>
        <begin position="7"/>
        <end position="14"/>
    </location>
    <ligand>
        <name>substrate</name>
    </ligand>
</feature>
<comment type="caution">
    <text evidence="5">The sequence shown here is derived from an EMBL/GenBank/DDBJ whole genome shotgun (WGS) entry which is preliminary data.</text>
</comment>
<dbReference type="AlphaFoldDB" id="A0AB34L1D6"/>
<evidence type="ECO:0000256" key="1">
    <source>
        <dbReference type="ARBA" id="ARBA00022801"/>
    </source>
</evidence>
<dbReference type="InterPro" id="IPR051695">
    <property type="entry name" value="Phosphoglycerate_Mutase"/>
</dbReference>
<protein>
    <recommendedName>
        <fullName evidence="7">Phosphoglycerate mutase-like protein</fullName>
    </recommendedName>
</protein>
<feature type="active site" description="Tele-phosphohistidine intermediate" evidence="2">
    <location>
        <position position="8"/>
    </location>
</feature>
<dbReference type="InterPro" id="IPR029033">
    <property type="entry name" value="His_PPase_superfam"/>
</dbReference>
<organism evidence="5 6">
    <name type="scientific">Cladosporium halotolerans</name>
    <dbReference type="NCBI Taxonomy" id="1052096"/>
    <lineage>
        <taxon>Eukaryota</taxon>
        <taxon>Fungi</taxon>
        <taxon>Dikarya</taxon>
        <taxon>Ascomycota</taxon>
        <taxon>Pezizomycotina</taxon>
        <taxon>Dothideomycetes</taxon>
        <taxon>Dothideomycetidae</taxon>
        <taxon>Cladosporiales</taxon>
        <taxon>Cladosporiaceae</taxon>
        <taxon>Cladosporium</taxon>
    </lineage>
</organism>
<evidence type="ECO:0000256" key="2">
    <source>
        <dbReference type="PIRSR" id="PIRSR613078-1"/>
    </source>
</evidence>
<dbReference type="GO" id="GO:0004331">
    <property type="term" value="F:fructose-2,6-bisphosphate 2-phosphatase activity"/>
    <property type="evidence" value="ECO:0007669"/>
    <property type="project" value="TreeGrafter"/>
</dbReference>
<feature type="region of interest" description="Disordered" evidence="4">
    <location>
        <begin position="306"/>
        <end position="334"/>
    </location>
</feature>
<dbReference type="PANTHER" id="PTHR46517:SF1">
    <property type="entry name" value="FRUCTOSE-2,6-BISPHOSPHATASE TIGAR"/>
    <property type="match status" value="1"/>
</dbReference>
<accession>A0AB34L1D6</accession>
<dbReference type="SMART" id="SM00855">
    <property type="entry name" value="PGAM"/>
    <property type="match status" value="1"/>
</dbReference>
<dbReference type="Proteomes" id="UP000803884">
    <property type="component" value="Unassembled WGS sequence"/>
</dbReference>
<dbReference type="SUPFAM" id="SSF53254">
    <property type="entry name" value="Phosphoglycerate mutase-like"/>
    <property type="match status" value="1"/>
</dbReference>
<evidence type="ECO:0000313" key="5">
    <source>
        <dbReference type="EMBL" id="KAL1589700.1"/>
    </source>
</evidence>
<feature type="active site" description="Proton donor/acceptor" evidence="2">
    <location>
        <position position="90"/>
    </location>
</feature>
<gene>
    <name evidence="5" type="ORF">WHR41_01816</name>
</gene>
<keyword evidence="1" id="KW-0378">Hydrolase</keyword>
<dbReference type="GO" id="GO:0045820">
    <property type="term" value="P:negative regulation of glycolytic process"/>
    <property type="evidence" value="ECO:0007669"/>
    <property type="project" value="TreeGrafter"/>
</dbReference>
<dbReference type="PANTHER" id="PTHR46517">
    <property type="entry name" value="FRUCTOSE-2,6-BISPHOSPHATASE TIGAR"/>
    <property type="match status" value="1"/>
</dbReference>
<dbReference type="RefSeq" id="XP_069232805.1">
    <property type="nucleotide sequence ID" value="XM_069370422.1"/>
</dbReference>
<evidence type="ECO:0000256" key="3">
    <source>
        <dbReference type="PIRSR" id="PIRSR613078-2"/>
    </source>
</evidence>
<dbReference type="GO" id="GO:0005829">
    <property type="term" value="C:cytosol"/>
    <property type="evidence" value="ECO:0007669"/>
    <property type="project" value="TreeGrafter"/>
</dbReference>
<dbReference type="InterPro" id="IPR013078">
    <property type="entry name" value="His_Pase_superF_clade-1"/>
</dbReference>
<dbReference type="GeneID" id="96003260"/>
<proteinExistence type="predicted"/>
<feature type="compositionally biased region" description="Basic and acidic residues" evidence="4">
    <location>
        <begin position="315"/>
        <end position="334"/>
    </location>
</feature>
<dbReference type="GO" id="GO:0043456">
    <property type="term" value="P:regulation of pentose-phosphate shunt"/>
    <property type="evidence" value="ECO:0007669"/>
    <property type="project" value="TreeGrafter"/>
</dbReference>
<sequence length="334" mass="36558">MKLFLIRHAETVDNVAGLYAGVRDSVLTNHGVEQADKLGDHLAKTGVRLTHIFASPLTRTSKTADAIRKAQTDTFTDAVPEIVKVAALIEQDFGYYEGKPFQARAADSKKTGRELHREKHKDDAGFVDVESKESMAKRADQFLEDHLLPLLTIDKPSAEGSVAVVSHGMLLSHLWRRLLLRLPRRSLTIAPEVTTARGDLVLEHLGGWSNTGYLQLLIRADGLASGPLTEPTPSDAGKSRSTSDTQTLETPIPPPIEAVAASVEVGSKRLEINQRPIPSAGDLKMLAGYSTVIKMVDSKQHLAGLKRQRGGIGRSAHDEKQKKLDGFFKKQRLD</sequence>
<dbReference type="CDD" id="cd07067">
    <property type="entry name" value="HP_PGM_like"/>
    <property type="match status" value="1"/>
</dbReference>
<dbReference type="EMBL" id="JAAQHG020000004">
    <property type="protein sequence ID" value="KAL1589700.1"/>
    <property type="molecule type" value="Genomic_DNA"/>
</dbReference>
<evidence type="ECO:0008006" key="7">
    <source>
        <dbReference type="Google" id="ProtNLM"/>
    </source>
</evidence>
<dbReference type="Pfam" id="PF00300">
    <property type="entry name" value="His_Phos_1"/>
    <property type="match status" value="1"/>
</dbReference>
<feature type="binding site" evidence="3">
    <location>
        <position position="59"/>
    </location>
    <ligand>
        <name>substrate</name>
    </ligand>
</feature>
<reference evidence="5 6" key="1">
    <citation type="journal article" date="2020" name="Microbiol. Resour. Announc.">
        <title>Draft Genome Sequence of a Cladosporium Species Isolated from the Mesophotic Ascidian Didemnum maculosum.</title>
        <authorList>
            <person name="Gioti A."/>
            <person name="Siaperas R."/>
            <person name="Nikolaivits E."/>
            <person name="Le Goff G."/>
            <person name="Ouazzani J."/>
            <person name="Kotoulas G."/>
            <person name="Topakas E."/>
        </authorList>
    </citation>
    <scope>NUCLEOTIDE SEQUENCE [LARGE SCALE GENOMIC DNA]</scope>
    <source>
        <strain evidence="5 6">TM138-S3</strain>
    </source>
</reference>
<keyword evidence="6" id="KW-1185">Reference proteome</keyword>
<evidence type="ECO:0000256" key="4">
    <source>
        <dbReference type="SAM" id="MobiDB-lite"/>
    </source>
</evidence>
<evidence type="ECO:0000313" key="6">
    <source>
        <dbReference type="Proteomes" id="UP000803884"/>
    </source>
</evidence>
<name>A0AB34L1D6_9PEZI</name>
<feature type="compositionally biased region" description="Polar residues" evidence="4">
    <location>
        <begin position="239"/>
        <end position="249"/>
    </location>
</feature>
<dbReference type="Gene3D" id="3.40.50.1240">
    <property type="entry name" value="Phosphoglycerate mutase-like"/>
    <property type="match status" value="1"/>
</dbReference>
<feature type="region of interest" description="Disordered" evidence="4">
    <location>
        <begin position="225"/>
        <end position="252"/>
    </location>
</feature>